<gene>
    <name evidence="9" type="ORF">E5987_03210</name>
</gene>
<dbReference type="GO" id="GO:0016787">
    <property type="term" value="F:hydrolase activity"/>
    <property type="evidence" value="ECO:0007669"/>
    <property type="project" value="UniProtKB-KW"/>
</dbReference>
<evidence type="ECO:0000313" key="10">
    <source>
        <dbReference type="Proteomes" id="UP000472580"/>
    </source>
</evidence>
<dbReference type="AlphaFoldDB" id="A0A6L6YFS6"/>
<feature type="transmembrane region" description="Helical" evidence="7">
    <location>
        <begin position="54"/>
        <end position="71"/>
    </location>
</feature>
<dbReference type="Pfam" id="PF00884">
    <property type="entry name" value="Sulfatase"/>
    <property type="match status" value="1"/>
</dbReference>
<accession>A0A6L6YFS6</accession>
<dbReference type="PANTHER" id="PTHR30443:SF2">
    <property type="entry name" value="PHOSPHOETHANOLAMINE TRANSFERASE EPTC"/>
    <property type="match status" value="1"/>
</dbReference>
<dbReference type="PANTHER" id="PTHR30443">
    <property type="entry name" value="INNER MEMBRANE PROTEIN"/>
    <property type="match status" value="1"/>
</dbReference>
<feature type="transmembrane region" description="Helical" evidence="7">
    <location>
        <begin position="23"/>
        <end position="42"/>
    </location>
</feature>
<evidence type="ECO:0000256" key="1">
    <source>
        <dbReference type="ARBA" id="ARBA00004651"/>
    </source>
</evidence>
<dbReference type="InterPro" id="IPR040423">
    <property type="entry name" value="PEA_transferase"/>
</dbReference>
<keyword evidence="5 7" id="KW-1133">Transmembrane helix</keyword>
<proteinExistence type="predicted"/>
<keyword evidence="3 9" id="KW-0808">Transferase</keyword>
<evidence type="ECO:0000259" key="8">
    <source>
        <dbReference type="Pfam" id="PF00884"/>
    </source>
</evidence>
<dbReference type="RefSeq" id="WP_160334650.1">
    <property type="nucleotide sequence ID" value="NZ_WSRP01000007.1"/>
</dbReference>
<keyword evidence="4 7" id="KW-0812">Transmembrane</keyword>
<organism evidence="9 10">
    <name type="scientific">Parasutterella muris</name>
    <dbReference type="NCBI Taxonomy" id="2565572"/>
    <lineage>
        <taxon>Bacteria</taxon>
        <taxon>Pseudomonadati</taxon>
        <taxon>Pseudomonadota</taxon>
        <taxon>Betaproteobacteria</taxon>
        <taxon>Burkholderiales</taxon>
        <taxon>Sutterellaceae</taxon>
        <taxon>Parasutterella</taxon>
    </lineage>
</organism>
<evidence type="ECO:0000256" key="5">
    <source>
        <dbReference type="ARBA" id="ARBA00022989"/>
    </source>
</evidence>
<dbReference type="Proteomes" id="UP000472580">
    <property type="component" value="Unassembled WGS sequence"/>
</dbReference>
<evidence type="ECO:0000256" key="4">
    <source>
        <dbReference type="ARBA" id="ARBA00022692"/>
    </source>
</evidence>
<reference evidence="9 10" key="1">
    <citation type="submission" date="2019-12" db="EMBL/GenBank/DDBJ databases">
        <title>Microbes associate with the intestines of laboratory mice.</title>
        <authorList>
            <person name="Navarre W."/>
            <person name="Wong E."/>
        </authorList>
    </citation>
    <scope>NUCLEOTIDE SEQUENCE [LARGE SCALE GENOMIC DNA]</scope>
    <source>
        <strain evidence="9 10">NM82_D38</strain>
    </source>
</reference>
<dbReference type="InterPro" id="IPR017850">
    <property type="entry name" value="Alkaline_phosphatase_core_sf"/>
</dbReference>
<dbReference type="InterPro" id="IPR058130">
    <property type="entry name" value="PEA_transf_C"/>
</dbReference>
<evidence type="ECO:0000256" key="6">
    <source>
        <dbReference type="ARBA" id="ARBA00023136"/>
    </source>
</evidence>
<dbReference type="CDD" id="cd16017">
    <property type="entry name" value="LptA"/>
    <property type="match status" value="1"/>
</dbReference>
<dbReference type="GO" id="GO:0009244">
    <property type="term" value="P:lipopolysaccharide core region biosynthetic process"/>
    <property type="evidence" value="ECO:0007669"/>
    <property type="project" value="TreeGrafter"/>
</dbReference>
<evidence type="ECO:0000256" key="2">
    <source>
        <dbReference type="ARBA" id="ARBA00022475"/>
    </source>
</evidence>
<comment type="subcellular location">
    <subcellularLocation>
        <location evidence="1">Cell membrane</location>
        <topology evidence="1">Multi-pass membrane protein</topology>
    </subcellularLocation>
</comment>
<protein>
    <submittedName>
        <fullName evidence="9">Sulfatase-like hydrolase/transferase</fullName>
    </submittedName>
</protein>
<comment type="caution">
    <text evidence="9">The sequence shown here is derived from an EMBL/GenBank/DDBJ whole genome shotgun (WGS) entry which is preliminary data.</text>
</comment>
<dbReference type="GO" id="GO:0005886">
    <property type="term" value="C:plasma membrane"/>
    <property type="evidence" value="ECO:0007669"/>
    <property type="project" value="UniProtKB-SubCell"/>
</dbReference>
<dbReference type="SUPFAM" id="SSF53649">
    <property type="entry name" value="Alkaline phosphatase-like"/>
    <property type="match status" value="1"/>
</dbReference>
<evidence type="ECO:0000256" key="3">
    <source>
        <dbReference type="ARBA" id="ARBA00022679"/>
    </source>
</evidence>
<name>A0A6L6YFS6_9BURK</name>
<dbReference type="InterPro" id="IPR000917">
    <property type="entry name" value="Sulfatase_N"/>
</dbReference>
<feature type="domain" description="Sulfatase N-terminal" evidence="8">
    <location>
        <begin position="124"/>
        <end position="383"/>
    </location>
</feature>
<keyword evidence="10" id="KW-1185">Reference proteome</keyword>
<keyword evidence="9" id="KW-0378">Hydrolase</keyword>
<dbReference type="Gene3D" id="3.40.720.10">
    <property type="entry name" value="Alkaline Phosphatase, subunit A"/>
    <property type="match status" value="1"/>
</dbReference>
<dbReference type="GO" id="GO:0016776">
    <property type="term" value="F:phosphotransferase activity, phosphate group as acceptor"/>
    <property type="evidence" value="ECO:0007669"/>
    <property type="project" value="TreeGrafter"/>
</dbReference>
<evidence type="ECO:0000313" key="9">
    <source>
        <dbReference type="EMBL" id="MVX56214.1"/>
    </source>
</evidence>
<keyword evidence="6 7" id="KW-0472">Membrane</keyword>
<keyword evidence="2" id="KW-1003">Cell membrane</keyword>
<sequence>MESISNTNQKEASDYIQTSLQNIVLWTCLAIFAYAVYVYALVKLLAAKPVVSKILDGVAFLLLLLFCFSFYQDAWRNRFPICVYMDLYHQLSIQKDFWTNIEKENEKYLHTAEKYITQAGDKPQTIVLVIGESMNREDMSLYGYSRKTTPRLEEIDKNERNFLKAKIAYSTRFSTVAAFNTMLEFDPAPLPEHGHVLAFFKKAGFHIVWISNQEDTAIHAEYQTFSDENVSLNRKGGRSSASMDEKVLPELASALEKAHGKTLIIVHLIGLHPHFSLRYPHDLKPNWDENDEVKQMLKDNGQSLRNQLLKSQYDLAMLYQDRILAKTFEITKEHSAGQPVSWVYLSDHGAETGRRDDLMGHSSTTLGGYTIPFLFWTNRSDVKLIAEDLEKRPFRGDWLSYMLLDIAGIQCKFPYAEKSWLNENYLWTEPKEITELKKHEKNQEIY</sequence>
<evidence type="ECO:0000256" key="7">
    <source>
        <dbReference type="SAM" id="Phobius"/>
    </source>
</evidence>
<dbReference type="EMBL" id="WSRP01000007">
    <property type="protein sequence ID" value="MVX56214.1"/>
    <property type="molecule type" value="Genomic_DNA"/>
</dbReference>
<dbReference type="OrthoDB" id="9786870at2"/>